<keyword evidence="2" id="KW-0808">Transferase</keyword>
<reference evidence="6 7" key="1">
    <citation type="journal article" date="2019" name="Microorganisms">
        <title>Systematic Affiliation and Genome Analysis of Subtercola vilae DB165(T) with Particular Emphasis on Cold Adaptation of an Isolate from a High-Altitude Cold Volcano Lake.</title>
        <authorList>
            <person name="Villalobos A.S."/>
            <person name="Wiese J."/>
            <person name="Imhoff J.F."/>
            <person name="Dorador C."/>
            <person name="Keller A."/>
            <person name="Hentschel U."/>
        </authorList>
    </citation>
    <scope>NUCLEOTIDE SEQUENCE [LARGE SCALE GENOMIC DNA]</scope>
    <source>
        <strain evidence="6 7">DB165</strain>
    </source>
</reference>
<dbReference type="GO" id="GO:0004674">
    <property type="term" value="F:protein serine/threonine kinase activity"/>
    <property type="evidence" value="ECO:0007669"/>
    <property type="project" value="TreeGrafter"/>
</dbReference>
<dbReference type="InterPro" id="IPR017508">
    <property type="entry name" value="HipA_N1"/>
</dbReference>
<dbReference type="NCBIfam" id="TIGR03071">
    <property type="entry name" value="couple_hipA"/>
    <property type="match status" value="1"/>
</dbReference>
<dbReference type="Proteomes" id="UP000306192">
    <property type="component" value="Unassembled WGS sequence"/>
</dbReference>
<evidence type="ECO:0000259" key="5">
    <source>
        <dbReference type="Pfam" id="PF13657"/>
    </source>
</evidence>
<feature type="domain" description="HipA N-terminal subdomain 1" evidence="5">
    <location>
        <begin position="5"/>
        <end position="98"/>
    </location>
</feature>
<organism evidence="6 7">
    <name type="scientific">Subtercola vilae</name>
    <dbReference type="NCBI Taxonomy" id="2056433"/>
    <lineage>
        <taxon>Bacteria</taxon>
        <taxon>Bacillati</taxon>
        <taxon>Actinomycetota</taxon>
        <taxon>Actinomycetes</taxon>
        <taxon>Micrococcales</taxon>
        <taxon>Microbacteriaceae</taxon>
        <taxon>Subtercola</taxon>
    </lineage>
</organism>
<dbReference type="RefSeq" id="WP_136641404.1">
    <property type="nucleotide sequence ID" value="NZ_QYRT01000008.1"/>
</dbReference>
<sequence>MTAALDAFLEGHFVGQFREDNTGAVNFVYDDAAPATPLSLSLPRDRPATRSAAGHFLENFLPDHSATRARMAEVYGSPSANTFDLLAESGGDIAGGLVLVREGTGINTGEPELNPATERDIATRIAALKRDPDAWVPTDAPARFSLGGTQGKFALALVDDDWYWSNATVPSTHILKPARPSFRGLEQAETASLRLANAVGLHAPMASVLAAKDQTAYLVERFDRDTTRPVATRIHAEDLAQASATSPDKKYDMTATQALTLLATVDRDSRLAHAFVEQLAFNTMLGNADAHAKNYSLLLRPSGITLSPLYDVVPVGLYPEYHQDLAMHISGAKRPQTVGADHWRKLATMADLEPDEVLALVTGIAVGIAEHADAAYEALADDQRRFLREQLVRNTEKLTAAAR</sequence>
<dbReference type="AlphaFoldDB" id="A0A4T2C3R9"/>
<evidence type="ECO:0000256" key="2">
    <source>
        <dbReference type="ARBA" id="ARBA00022679"/>
    </source>
</evidence>
<dbReference type="EMBL" id="QYRT01000008">
    <property type="protein sequence ID" value="TIH38670.1"/>
    <property type="molecule type" value="Genomic_DNA"/>
</dbReference>
<evidence type="ECO:0000256" key="1">
    <source>
        <dbReference type="ARBA" id="ARBA00010164"/>
    </source>
</evidence>
<dbReference type="OrthoDB" id="3182374at2"/>
<evidence type="ECO:0000313" key="6">
    <source>
        <dbReference type="EMBL" id="TIH38670.1"/>
    </source>
</evidence>
<comment type="caution">
    <text evidence="6">The sequence shown here is derived from an EMBL/GenBank/DDBJ whole genome shotgun (WGS) entry which is preliminary data.</text>
</comment>
<evidence type="ECO:0000313" key="7">
    <source>
        <dbReference type="Proteomes" id="UP000306192"/>
    </source>
</evidence>
<evidence type="ECO:0000256" key="3">
    <source>
        <dbReference type="ARBA" id="ARBA00022777"/>
    </source>
</evidence>
<keyword evidence="7" id="KW-1185">Reference proteome</keyword>
<gene>
    <name evidence="6" type="ORF">D4765_06120</name>
</gene>
<dbReference type="PANTHER" id="PTHR37419">
    <property type="entry name" value="SERINE/THREONINE-PROTEIN KINASE TOXIN HIPA"/>
    <property type="match status" value="1"/>
</dbReference>
<dbReference type="Pfam" id="PF13657">
    <property type="entry name" value="Couple_hipA"/>
    <property type="match status" value="1"/>
</dbReference>
<proteinExistence type="inferred from homology"/>
<dbReference type="InterPro" id="IPR012893">
    <property type="entry name" value="HipA-like_C"/>
</dbReference>
<dbReference type="Gene3D" id="1.10.1070.20">
    <property type="match status" value="1"/>
</dbReference>
<comment type="similarity">
    <text evidence="1">Belongs to the HipA Ser/Thr kinase family.</text>
</comment>
<name>A0A4T2C3R9_9MICO</name>
<accession>A0A4T2C3R9</accession>
<dbReference type="InterPro" id="IPR052028">
    <property type="entry name" value="HipA_Ser/Thr_kinase"/>
</dbReference>
<feature type="domain" description="HipA-like C-terminal" evidence="4">
    <location>
        <begin position="144"/>
        <end position="365"/>
    </location>
</feature>
<dbReference type="GO" id="GO:0005829">
    <property type="term" value="C:cytosol"/>
    <property type="evidence" value="ECO:0007669"/>
    <property type="project" value="TreeGrafter"/>
</dbReference>
<evidence type="ECO:0000259" key="4">
    <source>
        <dbReference type="Pfam" id="PF07804"/>
    </source>
</evidence>
<protein>
    <submittedName>
        <fullName evidence="6">Type II toxin-antitoxin system HipA family toxin</fullName>
    </submittedName>
</protein>
<keyword evidence="3" id="KW-0418">Kinase</keyword>
<dbReference type="Pfam" id="PF07804">
    <property type="entry name" value="HipA_C"/>
    <property type="match status" value="1"/>
</dbReference>
<dbReference type="PANTHER" id="PTHR37419:SF1">
    <property type="entry name" value="SERINE_THREONINE-PROTEIN KINASE TOXIN HIPA"/>
    <property type="match status" value="1"/>
</dbReference>